<reference evidence="3 4" key="1">
    <citation type="submission" date="2018-10" db="EMBL/GenBank/DDBJ databases">
        <title>Genomic Encyclopedia of Type Strains, Phase IV (KMG-IV): sequencing the most valuable type-strain genomes for metagenomic binning, comparative biology and taxonomic classification.</title>
        <authorList>
            <person name="Goeker M."/>
        </authorList>
    </citation>
    <scope>NUCLEOTIDE SEQUENCE [LARGE SCALE GENOMIC DNA]</scope>
    <source>
        <strain evidence="3 4">DSM 26916</strain>
    </source>
</reference>
<evidence type="ECO:0000313" key="4">
    <source>
        <dbReference type="Proteomes" id="UP000268908"/>
    </source>
</evidence>
<dbReference type="Pfam" id="PF00534">
    <property type="entry name" value="Glycos_transf_1"/>
    <property type="match status" value="1"/>
</dbReference>
<comment type="caution">
    <text evidence="3">The sequence shown here is derived from an EMBL/GenBank/DDBJ whole genome shotgun (WGS) entry which is preliminary data.</text>
</comment>
<dbReference type="AlphaFoldDB" id="A0A497XAZ8"/>
<feature type="domain" description="Glycosyl transferase family 1" evidence="1">
    <location>
        <begin position="202"/>
        <end position="365"/>
    </location>
</feature>
<dbReference type="PANTHER" id="PTHR45947">
    <property type="entry name" value="SULFOQUINOVOSYL TRANSFERASE SQD2"/>
    <property type="match status" value="1"/>
</dbReference>
<accession>A0A497XAZ8</accession>
<dbReference type="SUPFAM" id="SSF53756">
    <property type="entry name" value="UDP-Glycosyltransferase/glycogen phosphorylase"/>
    <property type="match status" value="1"/>
</dbReference>
<evidence type="ECO:0000313" key="3">
    <source>
        <dbReference type="EMBL" id="RLJ63490.1"/>
    </source>
</evidence>
<dbReference type="PANTHER" id="PTHR45947:SF3">
    <property type="entry name" value="SULFOQUINOVOSYL TRANSFERASE SQD2"/>
    <property type="match status" value="1"/>
</dbReference>
<sequence>MYRRHPNRFLRVLMISDVYFPRINGVSTSIETFRADLAAEGIHVRLIAPAYPQRHDAPATWRIPSRRVPFDPEDRLMHWQPLRHTAHHLAADGVDLIHVQTPFAAHYAGTRTARTHRIPVLATYHTHFEEYIAHYLPALPRPWLKAAARRLARGQCNDLDAVVVPSRAMHDTLTGYGVTAPLHVLPTGIPVHSFATGDGAAFRSRHDIPAERPVALFVGRVAFEKNIAFLIDAMATAVKIHPDLLLVIAGEGPALPALRRQATGAGLDGNVRFVGYLDRQTELPDCYAAADVFAFASRTETQGLVLLEAMAAGLPVYALAEMGTRDILDPRRGAVIAPDDPVAFGNGLATLIGNRYQLDTLAAEARDYALEWAAPARARQLAGLYRSLVTSAA</sequence>
<dbReference type="InterPro" id="IPR028098">
    <property type="entry name" value="Glyco_trans_4-like_N"/>
</dbReference>
<keyword evidence="3" id="KW-0808">Transferase</keyword>
<dbReference type="Pfam" id="PF13439">
    <property type="entry name" value="Glyco_transf_4"/>
    <property type="match status" value="1"/>
</dbReference>
<keyword evidence="4" id="KW-1185">Reference proteome</keyword>
<evidence type="ECO:0000259" key="2">
    <source>
        <dbReference type="Pfam" id="PF13439"/>
    </source>
</evidence>
<organism evidence="3 4">
    <name type="scientific">Sulfurisoma sediminicola</name>
    <dbReference type="NCBI Taxonomy" id="1381557"/>
    <lineage>
        <taxon>Bacteria</taxon>
        <taxon>Pseudomonadati</taxon>
        <taxon>Pseudomonadota</taxon>
        <taxon>Betaproteobacteria</taxon>
        <taxon>Nitrosomonadales</taxon>
        <taxon>Sterolibacteriaceae</taxon>
        <taxon>Sulfurisoma</taxon>
    </lineage>
</organism>
<dbReference type="InterPro" id="IPR050194">
    <property type="entry name" value="Glycosyltransferase_grp1"/>
</dbReference>
<dbReference type="EMBL" id="RCCI01000006">
    <property type="protein sequence ID" value="RLJ63490.1"/>
    <property type="molecule type" value="Genomic_DNA"/>
</dbReference>
<dbReference type="OrthoDB" id="9802525at2"/>
<dbReference type="GO" id="GO:0016757">
    <property type="term" value="F:glycosyltransferase activity"/>
    <property type="evidence" value="ECO:0007669"/>
    <property type="project" value="InterPro"/>
</dbReference>
<dbReference type="InterPro" id="IPR001296">
    <property type="entry name" value="Glyco_trans_1"/>
</dbReference>
<feature type="domain" description="Glycosyltransferase subfamily 4-like N-terminal" evidence="2">
    <location>
        <begin position="23"/>
        <end position="191"/>
    </location>
</feature>
<name>A0A497XAZ8_9PROT</name>
<gene>
    <name evidence="3" type="ORF">DFR35_2113</name>
</gene>
<protein>
    <submittedName>
        <fullName evidence="3">Glycosyltransferase involved in cell wall biosynthesis</fullName>
    </submittedName>
</protein>
<dbReference type="RefSeq" id="WP_121242309.1">
    <property type="nucleotide sequence ID" value="NZ_BHVV01000003.1"/>
</dbReference>
<dbReference type="Gene3D" id="3.40.50.2000">
    <property type="entry name" value="Glycogen Phosphorylase B"/>
    <property type="match status" value="2"/>
</dbReference>
<proteinExistence type="predicted"/>
<dbReference type="Proteomes" id="UP000268908">
    <property type="component" value="Unassembled WGS sequence"/>
</dbReference>
<evidence type="ECO:0000259" key="1">
    <source>
        <dbReference type="Pfam" id="PF00534"/>
    </source>
</evidence>